<dbReference type="PROSITE" id="PS51278">
    <property type="entry name" value="GATASE_TYPE_2"/>
    <property type="match status" value="1"/>
</dbReference>
<dbReference type="EMBL" id="JRPK02000023">
    <property type="protein sequence ID" value="TLD97131.1"/>
    <property type="molecule type" value="Genomic_DNA"/>
</dbReference>
<evidence type="ECO:0000259" key="1">
    <source>
        <dbReference type="PROSITE" id="PS51278"/>
    </source>
</evidence>
<dbReference type="AlphaFoldDB" id="A0A4U8TB68"/>
<dbReference type="STRING" id="50960.LS81_10750"/>
<comment type="caution">
    <text evidence="3">The sequence shown here is derived from an EMBL/GenBank/DDBJ whole genome shotgun (WGS) entry which is preliminary data.</text>
</comment>
<evidence type="ECO:0000313" key="3">
    <source>
        <dbReference type="EMBL" id="TLD97131.1"/>
    </source>
</evidence>
<proteinExistence type="predicted"/>
<dbReference type="InterPro" id="IPR029055">
    <property type="entry name" value="Ntn_hydrolases_N"/>
</dbReference>
<reference evidence="2 5" key="3">
    <citation type="submission" date="2024-06" db="EMBL/GenBank/DDBJ databases">
        <title>Draft genome sequence of Helicobacter trogontum NHP16-4001.</title>
        <authorList>
            <person name="Rimbara E."/>
            <person name="Suzuki M."/>
        </authorList>
    </citation>
    <scope>NUCLEOTIDE SEQUENCE [LARGE SCALE GENOMIC DNA]</scope>
    <source>
        <strain evidence="2 5">NHP16-4001</strain>
    </source>
</reference>
<accession>A0A4U8TB68</accession>
<protein>
    <recommendedName>
        <fullName evidence="1">Glutamine amidotransferase type-2 domain-containing protein</fullName>
    </recommendedName>
</protein>
<dbReference type="RefSeq" id="WP_104718069.1">
    <property type="nucleotide sequence ID" value="NZ_BAAFHN010000003.1"/>
</dbReference>
<dbReference type="InterPro" id="IPR017932">
    <property type="entry name" value="GATase_2_dom"/>
</dbReference>
<gene>
    <name evidence="3" type="ORF">LS80_007100</name>
    <name evidence="2" type="ORF">NHP164001_02980</name>
</gene>
<dbReference type="Proteomes" id="UP001562457">
    <property type="component" value="Unassembled WGS sequence"/>
</dbReference>
<evidence type="ECO:0000313" key="2">
    <source>
        <dbReference type="EMBL" id="GAB0172285.1"/>
    </source>
</evidence>
<dbReference type="Gene3D" id="3.60.20.10">
    <property type="entry name" value="Glutamine Phosphoribosylpyrophosphate, subunit 1, domain 1"/>
    <property type="match status" value="1"/>
</dbReference>
<evidence type="ECO:0000313" key="4">
    <source>
        <dbReference type="Proteomes" id="UP000029861"/>
    </source>
</evidence>
<dbReference type="EMBL" id="BAAFHN010000003">
    <property type="protein sequence ID" value="GAB0172285.1"/>
    <property type="molecule type" value="Genomic_DNA"/>
</dbReference>
<organism evidence="3 4">
    <name type="scientific">Helicobacter trogontum</name>
    <dbReference type="NCBI Taxonomy" id="50960"/>
    <lineage>
        <taxon>Bacteria</taxon>
        <taxon>Pseudomonadati</taxon>
        <taxon>Campylobacterota</taxon>
        <taxon>Epsilonproteobacteria</taxon>
        <taxon>Campylobacterales</taxon>
        <taxon>Helicobacteraceae</taxon>
        <taxon>Helicobacter</taxon>
    </lineage>
</organism>
<sequence>MCGILGTIPSSNTKIFEKALKTINHRGPDSSAVFHHGNVSLGHVRLKIVDLSNRATQPMHFPLNTNDVGGGGTYRIKMQRIFT</sequence>
<dbReference type="Proteomes" id="UP000029861">
    <property type="component" value="Unassembled WGS sequence"/>
</dbReference>
<keyword evidence="5" id="KW-1185">Reference proteome</keyword>
<name>A0A4U8TB68_9HELI</name>
<reference evidence="3" key="2">
    <citation type="submission" date="2018-04" db="EMBL/GenBank/DDBJ databases">
        <authorList>
            <person name="Sheh A."/>
            <person name="Shen Z."/>
            <person name="Mannion A.J."/>
            <person name="Fox J.G."/>
        </authorList>
    </citation>
    <scope>NUCLEOTIDE SEQUENCE</scope>
    <source>
        <strain evidence="3">ATCC 49310</strain>
    </source>
</reference>
<reference evidence="3 4" key="1">
    <citation type="journal article" date="2014" name="Genome Announc.">
        <title>Draft genome sequences of eight enterohepatic helicobacter species isolated from both laboratory and wild rodents.</title>
        <authorList>
            <person name="Sheh A."/>
            <person name="Shen Z."/>
            <person name="Fox J.G."/>
        </authorList>
    </citation>
    <scope>NUCLEOTIDE SEQUENCE [LARGE SCALE GENOMIC DNA]</scope>
    <source>
        <strain evidence="3 4">ATCC 49310</strain>
    </source>
</reference>
<evidence type="ECO:0000313" key="5">
    <source>
        <dbReference type="Proteomes" id="UP001562457"/>
    </source>
</evidence>
<feature type="domain" description="Glutamine amidotransferase type-2" evidence="1">
    <location>
        <begin position="2"/>
        <end position="83"/>
    </location>
</feature>
<dbReference type="SUPFAM" id="SSF56235">
    <property type="entry name" value="N-terminal nucleophile aminohydrolases (Ntn hydrolases)"/>
    <property type="match status" value="1"/>
</dbReference>